<keyword evidence="8" id="KW-0812">Transmembrane</keyword>
<dbReference type="Gene3D" id="3.30.565.10">
    <property type="entry name" value="Histidine kinase-like ATPase, C-terminal domain"/>
    <property type="match status" value="1"/>
</dbReference>
<evidence type="ECO:0000256" key="7">
    <source>
        <dbReference type="ARBA" id="ARBA00022840"/>
    </source>
</evidence>
<dbReference type="EC" id="2.7.13.3" evidence="2"/>
<reference evidence="10 11" key="1">
    <citation type="submission" date="2017-08" db="EMBL/GenBank/DDBJ databases">
        <title>The whole genome shortgun sequences of strain Leeuwenhoekiella nanhaiensis G18 from the South China Sea.</title>
        <authorList>
            <person name="Liu Q."/>
        </authorList>
    </citation>
    <scope>NUCLEOTIDE SEQUENCE [LARGE SCALE GENOMIC DNA]</scope>
    <source>
        <strain evidence="10 11">G18</strain>
    </source>
</reference>
<dbReference type="Gene3D" id="1.25.40.10">
    <property type="entry name" value="Tetratricopeptide repeat domain"/>
    <property type="match status" value="2"/>
</dbReference>
<dbReference type="InterPro" id="IPR019734">
    <property type="entry name" value="TPR_rpt"/>
</dbReference>
<comment type="catalytic activity">
    <reaction evidence="1">
        <text>ATP + protein L-histidine = ADP + protein N-phospho-L-histidine.</text>
        <dbReference type="EC" id="2.7.13.3"/>
    </reaction>
</comment>
<keyword evidence="8" id="KW-1133">Transmembrane helix</keyword>
<dbReference type="SUPFAM" id="SSF55874">
    <property type="entry name" value="ATPase domain of HSP90 chaperone/DNA topoisomerase II/histidine kinase"/>
    <property type="match status" value="1"/>
</dbReference>
<dbReference type="GO" id="GO:0005524">
    <property type="term" value="F:ATP binding"/>
    <property type="evidence" value="ECO:0007669"/>
    <property type="project" value="UniProtKB-KW"/>
</dbReference>
<dbReference type="Gene3D" id="3.30.450.20">
    <property type="entry name" value="PAS domain"/>
    <property type="match status" value="1"/>
</dbReference>
<evidence type="ECO:0000256" key="5">
    <source>
        <dbReference type="ARBA" id="ARBA00022741"/>
    </source>
</evidence>
<keyword evidence="8" id="KW-0472">Membrane</keyword>
<dbReference type="SMART" id="SM00387">
    <property type="entry name" value="HATPase_c"/>
    <property type="match status" value="1"/>
</dbReference>
<keyword evidence="11" id="KW-1185">Reference proteome</keyword>
<dbReference type="SMART" id="SM00028">
    <property type="entry name" value="TPR"/>
    <property type="match status" value="5"/>
</dbReference>
<name>A0A2G1VTR0_9FLAO</name>
<dbReference type="Proteomes" id="UP000229433">
    <property type="component" value="Unassembled WGS sequence"/>
</dbReference>
<evidence type="ECO:0000313" key="10">
    <source>
        <dbReference type="EMBL" id="PHQ30172.1"/>
    </source>
</evidence>
<dbReference type="InterPro" id="IPR011495">
    <property type="entry name" value="Sig_transdc_His_kin_sub2_dim/P"/>
</dbReference>
<dbReference type="Pfam" id="PF07568">
    <property type="entry name" value="HisKA_2"/>
    <property type="match status" value="1"/>
</dbReference>
<keyword evidence="3" id="KW-0597">Phosphoprotein</keyword>
<accession>A0A2G1VTR0</accession>
<dbReference type="PANTHER" id="PTHR41523:SF8">
    <property type="entry name" value="ETHYLENE RESPONSE SENSOR PROTEIN"/>
    <property type="match status" value="1"/>
</dbReference>
<protein>
    <recommendedName>
        <fullName evidence="2">histidine kinase</fullName>
        <ecNumber evidence="2">2.7.13.3</ecNumber>
    </recommendedName>
</protein>
<dbReference type="InterPro" id="IPR003594">
    <property type="entry name" value="HATPase_dom"/>
</dbReference>
<evidence type="ECO:0000313" key="11">
    <source>
        <dbReference type="Proteomes" id="UP000229433"/>
    </source>
</evidence>
<proteinExistence type="predicted"/>
<dbReference type="OrthoDB" id="9767435at2"/>
<dbReference type="RefSeq" id="WP_099645007.1">
    <property type="nucleotide sequence ID" value="NZ_KZ319288.1"/>
</dbReference>
<evidence type="ECO:0000256" key="6">
    <source>
        <dbReference type="ARBA" id="ARBA00022777"/>
    </source>
</evidence>
<feature type="domain" description="Histidine kinase/HSP90-like ATPase" evidence="9">
    <location>
        <begin position="374"/>
        <end position="471"/>
    </location>
</feature>
<sequence>MAGIYRVLAVLQGEMNKPQEAIKYALQAIDLYEKGSDYAALAIAHFDLIKGYTKTGEYDLAYKAADRCINLVETKAPDEVFVAIRGYSYRGDVSLATRDYKQALADYTTAWKRCVAQIGEERSLTYRTEIGNTLRLMGNYEAGLEHLLAGIEAYEETENERIWPLYDQIADCYEHLGDAENALLYFKKSDTIKQTIHQNQIATLESEALVKYETGKKDEALAAQAELLDQKNKVQRLIIGIAALLLLLLGLLFYFLRRSKKATRKIRAKNAENELLLKEIHHRVKNNLEMVKSLIALQSAQLEDSATRDAMIASQNRVQSMGIIHQKLYQGTNLGSIEMKDYFINLSEGILDSFDAKDQIQIVCVMEDLELDVDTAVPIGLIVNELLTNALKYAFPEKHKGRIEISLYKPKADLLSLLVKDNGIRKSVTAPVQGTGFGTQLIQLLTRQLNGAMHEEVNDGTCVSFQFKLDQVA</sequence>
<dbReference type="InterPro" id="IPR036890">
    <property type="entry name" value="HATPase_C_sf"/>
</dbReference>
<feature type="transmembrane region" description="Helical" evidence="8">
    <location>
        <begin position="237"/>
        <end position="256"/>
    </location>
</feature>
<keyword evidence="5" id="KW-0547">Nucleotide-binding</keyword>
<dbReference type="InterPro" id="IPR011990">
    <property type="entry name" value="TPR-like_helical_dom_sf"/>
</dbReference>
<keyword evidence="6" id="KW-0418">Kinase</keyword>
<dbReference type="EMBL" id="NQXA01000002">
    <property type="protein sequence ID" value="PHQ30172.1"/>
    <property type="molecule type" value="Genomic_DNA"/>
</dbReference>
<evidence type="ECO:0000256" key="1">
    <source>
        <dbReference type="ARBA" id="ARBA00000085"/>
    </source>
</evidence>
<evidence type="ECO:0000256" key="8">
    <source>
        <dbReference type="SAM" id="Phobius"/>
    </source>
</evidence>
<dbReference type="Pfam" id="PF13181">
    <property type="entry name" value="TPR_8"/>
    <property type="match status" value="1"/>
</dbReference>
<gene>
    <name evidence="10" type="ORF">CJ305_04205</name>
</gene>
<evidence type="ECO:0000259" key="9">
    <source>
        <dbReference type="SMART" id="SM00387"/>
    </source>
</evidence>
<keyword evidence="7" id="KW-0067">ATP-binding</keyword>
<evidence type="ECO:0000256" key="4">
    <source>
        <dbReference type="ARBA" id="ARBA00022679"/>
    </source>
</evidence>
<dbReference type="PANTHER" id="PTHR41523">
    <property type="entry name" value="TWO-COMPONENT SYSTEM SENSOR PROTEIN"/>
    <property type="match status" value="1"/>
</dbReference>
<organism evidence="10 11">
    <name type="scientific">Leeuwenhoekiella nanhaiensis</name>
    <dbReference type="NCBI Taxonomy" id="1655491"/>
    <lineage>
        <taxon>Bacteria</taxon>
        <taxon>Pseudomonadati</taxon>
        <taxon>Bacteroidota</taxon>
        <taxon>Flavobacteriia</taxon>
        <taxon>Flavobacteriales</taxon>
        <taxon>Flavobacteriaceae</taxon>
        <taxon>Leeuwenhoekiella</taxon>
    </lineage>
</organism>
<evidence type="ECO:0000256" key="2">
    <source>
        <dbReference type="ARBA" id="ARBA00012438"/>
    </source>
</evidence>
<dbReference type="GO" id="GO:0004673">
    <property type="term" value="F:protein histidine kinase activity"/>
    <property type="evidence" value="ECO:0007669"/>
    <property type="project" value="UniProtKB-EC"/>
</dbReference>
<dbReference type="SUPFAM" id="SSF48452">
    <property type="entry name" value="TPR-like"/>
    <property type="match status" value="1"/>
</dbReference>
<comment type="caution">
    <text evidence="10">The sequence shown here is derived from an EMBL/GenBank/DDBJ whole genome shotgun (WGS) entry which is preliminary data.</text>
</comment>
<dbReference type="AlphaFoldDB" id="A0A2G1VTR0"/>
<keyword evidence="4" id="KW-0808">Transferase</keyword>
<evidence type="ECO:0000256" key="3">
    <source>
        <dbReference type="ARBA" id="ARBA00022553"/>
    </source>
</evidence>
<dbReference type="Pfam" id="PF02518">
    <property type="entry name" value="HATPase_c"/>
    <property type="match status" value="1"/>
</dbReference>